<comment type="caution">
    <text evidence="2">The sequence shown here is derived from an EMBL/GenBank/DDBJ whole genome shotgun (WGS) entry which is preliminary data.</text>
</comment>
<keyword evidence="3" id="KW-1185">Reference proteome</keyword>
<gene>
    <name evidence="2" type="ORF">M3P19_08480</name>
</gene>
<accession>A0ABT0PRQ1</accession>
<proteinExistence type="predicted"/>
<protein>
    <submittedName>
        <fullName evidence="2">DinB family protein</fullName>
    </submittedName>
</protein>
<reference evidence="2 3" key="1">
    <citation type="submission" date="2022-05" db="EMBL/GenBank/DDBJ databases">
        <authorList>
            <person name="Park J.-S."/>
        </authorList>
    </citation>
    <scope>NUCLEOTIDE SEQUENCE [LARGE SCALE GENOMIC DNA]</scope>
    <source>
        <strain evidence="2 3">2012CJ35-5</strain>
    </source>
</reference>
<name>A0ABT0PRQ1_9FLAO</name>
<organism evidence="2 3">
    <name type="scientific">Flagellimonas spongiicola</name>
    <dbReference type="NCBI Taxonomy" id="2942208"/>
    <lineage>
        <taxon>Bacteria</taxon>
        <taxon>Pseudomonadati</taxon>
        <taxon>Bacteroidota</taxon>
        <taxon>Flavobacteriia</taxon>
        <taxon>Flavobacteriales</taxon>
        <taxon>Flavobacteriaceae</taxon>
        <taxon>Flagellimonas</taxon>
    </lineage>
</organism>
<dbReference type="InterPro" id="IPR024775">
    <property type="entry name" value="DinB-like"/>
</dbReference>
<dbReference type="Proteomes" id="UP001203607">
    <property type="component" value="Unassembled WGS sequence"/>
</dbReference>
<dbReference type="SUPFAM" id="SSF109854">
    <property type="entry name" value="DinB/YfiT-like putative metalloenzymes"/>
    <property type="match status" value="1"/>
</dbReference>
<evidence type="ECO:0000313" key="3">
    <source>
        <dbReference type="Proteomes" id="UP001203607"/>
    </source>
</evidence>
<dbReference type="InterPro" id="IPR034660">
    <property type="entry name" value="DinB/YfiT-like"/>
</dbReference>
<feature type="domain" description="DinB-like" evidence="1">
    <location>
        <begin position="35"/>
        <end position="190"/>
    </location>
</feature>
<sequence>MKKLIIPIVALLLFSFTADTNKLTDDDRKMVVDHLKKTRDHMSKILKGLSDEQLNFQPEEEAWSIADCLEHITISENAFGGLIQKTVAAGPNPSLKDSVKLDDQALLGIILDRSNKVKTSEPFEPSGKFGSAEETLKTFMSKRAEHIAYMESTDDDLRRLYNSDLPFGTIDGVQLILFMSGHTERHVNQMEEIMTNRFFPENVD</sequence>
<dbReference type="Pfam" id="PF12867">
    <property type="entry name" value="DinB_2"/>
    <property type="match status" value="1"/>
</dbReference>
<evidence type="ECO:0000313" key="2">
    <source>
        <dbReference type="EMBL" id="MCL6274043.1"/>
    </source>
</evidence>
<dbReference type="Gene3D" id="1.20.120.450">
    <property type="entry name" value="dinb family like domain"/>
    <property type="match status" value="1"/>
</dbReference>
<evidence type="ECO:0000259" key="1">
    <source>
        <dbReference type="Pfam" id="PF12867"/>
    </source>
</evidence>
<dbReference type="RefSeq" id="WP_249657232.1">
    <property type="nucleotide sequence ID" value="NZ_JAMFMA010000002.1"/>
</dbReference>
<dbReference type="EMBL" id="JAMFMA010000002">
    <property type="protein sequence ID" value="MCL6274043.1"/>
    <property type="molecule type" value="Genomic_DNA"/>
</dbReference>